<dbReference type="OrthoDB" id="6608471at2759"/>
<name>A0A8J6C9L3_DIALT</name>
<dbReference type="Pfam" id="PF03820">
    <property type="entry name" value="SFXNs"/>
    <property type="match status" value="1"/>
</dbReference>
<keyword evidence="8" id="KW-0472">Membrane</keyword>
<reference evidence="9" key="1">
    <citation type="submission" date="2021-05" db="EMBL/GenBank/DDBJ databases">
        <title>The genome of the haptophyte Pavlova lutheri (Diacronema luteri, Pavlovales) - a model for lipid biosynthesis in eukaryotic algae.</title>
        <authorList>
            <person name="Hulatt C.J."/>
            <person name="Posewitz M.C."/>
        </authorList>
    </citation>
    <scope>NUCLEOTIDE SEQUENCE</scope>
    <source>
        <strain evidence="9">NIVA-4/92</strain>
    </source>
</reference>
<evidence type="ECO:0000256" key="2">
    <source>
        <dbReference type="ARBA" id="ARBA00005974"/>
    </source>
</evidence>
<dbReference type="GO" id="GO:1990542">
    <property type="term" value="P:mitochondrial transmembrane transport"/>
    <property type="evidence" value="ECO:0007669"/>
    <property type="project" value="TreeGrafter"/>
</dbReference>
<evidence type="ECO:0000256" key="5">
    <source>
        <dbReference type="ARBA" id="ARBA00022970"/>
    </source>
</evidence>
<dbReference type="EMBL" id="JAGTXO010000012">
    <property type="protein sequence ID" value="KAG8464679.1"/>
    <property type="molecule type" value="Genomic_DNA"/>
</dbReference>
<dbReference type="GO" id="GO:0005743">
    <property type="term" value="C:mitochondrial inner membrane"/>
    <property type="evidence" value="ECO:0007669"/>
    <property type="project" value="TreeGrafter"/>
</dbReference>
<comment type="subcellular location">
    <subcellularLocation>
        <location evidence="1">Mitochondrion membrane</location>
        <topology evidence="1">Multi-pass membrane protein</topology>
    </subcellularLocation>
</comment>
<proteinExistence type="inferred from homology"/>
<comment type="caution">
    <text evidence="9">The sequence shown here is derived from an EMBL/GenBank/DDBJ whole genome shotgun (WGS) entry which is preliminary data.</text>
</comment>
<dbReference type="OMA" id="AVMRQSE"/>
<dbReference type="AlphaFoldDB" id="A0A8J6C9L3"/>
<dbReference type="Proteomes" id="UP000751190">
    <property type="component" value="Unassembled WGS sequence"/>
</dbReference>
<dbReference type="GO" id="GO:0006865">
    <property type="term" value="P:amino acid transport"/>
    <property type="evidence" value="ECO:0007669"/>
    <property type="project" value="UniProtKB-KW"/>
</dbReference>
<evidence type="ECO:0000313" key="10">
    <source>
        <dbReference type="Proteomes" id="UP000751190"/>
    </source>
</evidence>
<keyword evidence="5" id="KW-0029">Amino-acid transport</keyword>
<evidence type="ECO:0000256" key="6">
    <source>
        <dbReference type="ARBA" id="ARBA00022989"/>
    </source>
</evidence>
<dbReference type="PANTHER" id="PTHR11153:SF37">
    <property type="entry name" value="SIDOREFLEXIN"/>
    <property type="match status" value="1"/>
</dbReference>
<accession>A0A8J6C9L3</accession>
<keyword evidence="7" id="KW-0496">Mitochondrion</keyword>
<dbReference type="PANTHER" id="PTHR11153">
    <property type="entry name" value="SIDEROFLEXIN"/>
    <property type="match status" value="1"/>
</dbReference>
<protein>
    <submittedName>
        <fullName evidence="9">Uncharacterized protein</fullName>
    </submittedName>
</protein>
<keyword evidence="6" id="KW-1133">Transmembrane helix</keyword>
<organism evidence="9 10">
    <name type="scientific">Diacronema lutheri</name>
    <name type="common">Unicellular marine alga</name>
    <name type="synonym">Monochrysis lutheri</name>
    <dbReference type="NCBI Taxonomy" id="2081491"/>
    <lineage>
        <taxon>Eukaryota</taxon>
        <taxon>Haptista</taxon>
        <taxon>Haptophyta</taxon>
        <taxon>Pavlovophyceae</taxon>
        <taxon>Pavlovales</taxon>
        <taxon>Pavlovaceae</taxon>
        <taxon>Diacronema</taxon>
    </lineage>
</organism>
<dbReference type="InterPro" id="IPR004686">
    <property type="entry name" value="Mtc"/>
</dbReference>
<evidence type="ECO:0000256" key="4">
    <source>
        <dbReference type="ARBA" id="ARBA00022692"/>
    </source>
</evidence>
<keyword evidence="4" id="KW-0812">Transmembrane</keyword>
<evidence type="ECO:0000313" key="9">
    <source>
        <dbReference type="EMBL" id="KAG8464679.1"/>
    </source>
</evidence>
<evidence type="ECO:0000256" key="1">
    <source>
        <dbReference type="ARBA" id="ARBA00004225"/>
    </source>
</evidence>
<comment type="similarity">
    <text evidence="2">Belongs to the sideroflexin family.</text>
</comment>
<sequence>MGFVKDVDHGEAGCAQALPLGYWARVVRIAHMLDPRMALAGDNELARADAICARWPRGGPAPADVREADALARARRLREATYHPDTGRTIFAPLRLSFMVPMNLTVDTAMILAATRANPAWSVLAQAANQTYNAFHFYANRNGTHTDSAAQRVAAYALATASSVTAAVSIQSLGPPGSIARAIAPWTAVCVANALNLPTVRASEWLAGVEVRDADDGAPCGLSRVCGAYAVGVCVVSRVTAATPTLVVPPLVLRAIEARRGAPLPQAARLPLLLGLIGANMCCGVPLVFGLFAQSSTLPGAWCEATVRRPDGRRPVEVTFNRGL</sequence>
<evidence type="ECO:0000256" key="8">
    <source>
        <dbReference type="ARBA" id="ARBA00023136"/>
    </source>
</evidence>
<evidence type="ECO:0000256" key="7">
    <source>
        <dbReference type="ARBA" id="ARBA00023128"/>
    </source>
</evidence>
<dbReference type="GO" id="GO:0015075">
    <property type="term" value="F:monoatomic ion transmembrane transporter activity"/>
    <property type="evidence" value="ECO:0007669"/>
    <property type="project" value="InterPro"/>
</dbReference>
<keyword evidence="3" id="KW-0813">Transport</keyword>
<keyword evidence="10" id="KW-1185">Reference proteome</keyword>
<gene>
    <name evidence="9" type="ORF">KFE25_010047</name>
</gene>
<evidence type="ECO:0000256" key="3">
    <source>
        <dbReference type="ARBA" id="ARBA00022448"/>
    </source>
</evidence>